<dbReference type="InterPro" id="IPR036010">
    <property type="entry name" value="2Fe-2S_ferredoxin-like_sf"/>
</dbReference>
<dbReference type="Gene3D" id="1.10.150.120">
    <property type="entry name" value="[2Fe-2S]-binding domain"/>
    <property type="match status" value="1"/>
</dbReference>
<dbReference type="PROSITE" id="PS00197">
    <property type="entry name" value="2FE2S_FER_1"/>
    <property type="match status" value="1"/>
</dbReference>
<dbReference type="GO" id="GO:0016491">
    <property type="term" value="F:oxidoreductase activity"/>
    <property type="evidence" value="ECO:0007669"/>
    <property type="project" value="UniProtKB-KW"/>
</dbReference>
<gene>
    <name evidence="7" type="ORF">SAMN02745157_4775</name>
</gene>
<keyword evidence="1" id="KW-0001">2Fe-2S</keyword>
<dbReference type="RefSeq" id="WP_244540348.1">
    <property type="nucleotide sequence ID" value="NZ_FQUP01000007.1"/>
</dbReference>
<dbReference type="AlphaFoldDB" id="A0A1M5MFT2"/>
<protein>
    <submittedName>
        <fullName evidence="7">Carbon-monoxide dehydrogenase small subunit</fullName>
    </submittedName>
</protein>
<reference evidence="7 8" key="1">
    <citation type="submission" date="2016-11" db="EMBL/GenBank/DDBJ databases">
        <authorList>
            <person name="Jaros S."/>
            <person name="Januszkiewicz K."/>
            <person name="Wedrychowicz H."/>
        </authorList>
    </citation>
    <scope>NUCLEOTIDE SEQUENCE [LARGE SCALE GENOMIC DNA]</scope>
    <source>
        <strain evidence="7 8">DSM 19436</strain>
    </source>
</reference>
<dbReference type="InterPro" id="IPR051452">
    <property type="entry name" value="Diverse_Oxidoreductases"/>
</dbReference>
<accession>A0A1M5MFT2</accession>
<dbReference type="SUPFAM" id="SSF47741">
    <property type="entry name" value="CO dehydrogenase ISP C-domain like"/>
    <property type="match status" value="1"/>
</dbReference>
<feature type="domain" description="2Fe-2S ferredoxin-type" evidence="6">
    <location>
        <begin position="15"/>
        <end position="91"/>
    </location>
</feature>
<evidence type="ECO:0000256" key="5">
    <source>
        <dbReference type="ARBA" id="ARBA00023014"/>
    </source>
</evidence>
<dbReference type="GO" id="GO:0051537">
    <property type="term" value="F:2 iron, 2 sulfur cluster binding"/>
    <property type="evidence" value="ECO:0007669"/>
    <property type="project" value="UniProtKB-KW"/>
</dbReference>
<dbReference type="PROSITE" id="PS51085">
    <property type="entry name" value="2FE2S_FER_2"/>
    <property type="match status" value="1"/>
</dbReference>
<dbReference type="PANTHER" id="PTHR44379:SF5">
    <property type="entry name" value="OXIDOREDUCTASE WITH IRON-SULFUR SUBUNIT"/>
    <property type="match status" value="1"/>
</dbReference>
<dbReference type="Proteomes" id="UP000184485">
    <property type="component" value="Unassembled WGS sequence"/>
</dbReference>
<dbReference type="Pfam" id="PF01799">
    <property type="entry name" value="Fer2_2"/>
    <property type="match status" value="1"/>
</dbReference>
<evidence type="ECO:0000256" key="3">
    <source>
        <dbReference type="ARBA" id="ARBA00023002"/>
    </source>
</evidence>
<keyword evidence="3" id="KW-0560">Oxidoreductase</keyword>
<keyword evidence="2" id="KW-0479">Metal-binding</keyword>
<dbReference type="InterPro" id="IPR002888">
    <property type="entry name" value="2Fe-2S-bd"/>
</dbReference>
<keyword evidence="4" id="KW-0408">Iron</keyword>
<evidence type="ECO:0000259" key="6">
    <source>
        <dbReference type="PROSITE" id="PS51085"/>
    </source>
</evidence>
<dbReference type="EMBL" id="FQUP01000007">
    <property type="protein sequence ID" value="SHG76106.1"/>
    <property type="molecule type" value="Genomic_DNA"/>
</dbReference>
<organism evidence="7 8">
    <name type="scientific">Kaistia soli DSM 19436</name>
    <dbReference type="NCBI Taxonomy" id="1122133"/>
    <lineage>
        <taxon>Bacteria</taxon>
        <taxon>Pseudomonadati</taxon>
        <taxon>Pseudomonadota</taxon>
        <taxon>Alphaproteobacteria</taxon>
        <taxon>Hyphomicrobiales</taxon>
        <taxon>Kaistiaceae</taxon>
        <taxon>Kaistia</taxon>
    </lineage>
</organism>
<dbReference type="InterPro" id="IPR006058">
    <property type="entry name" value="2Fe2S_fd_BS"/>
</dbReference>
<evidence type="ECO:0000313" key="7">
    <source>
        <dbReference type="EMBL" id="SHG76106.1"/>
    </source>
</evidence>
<dbReference type="PANTHER" id="PTHR44379">
    <property type="entry name" value="OXIDOREDUCTASE WITH IRON-SULFUR SUBUNIT"/>
    <property type="match status" value="1"/>
</dbReference>
<evidence type="ECO:0000313" key="8">
    <source>
        <dbReference type="Proteomes" id="UP000184485"/>
    </source>
</evidence>
<evidence type="ECO:0000256" key="4">
    <source>
        <dbReference type="ARBA" id="ARBA00023004"/>
    </source>
</evidence>
<proteinExistence type="predicted"/>
<keyword evidence="5" id="KW-0411">Iron-sulfur</keyword>
<evidence type="ECO:0000256" key="2">
    <source>
        <dbReference type="ARBA" id="ARBA00022723"/>
    </source>
</evidence>
<dbReference type="InterPro" id="IPR036884">
    <property type="entry name" value="2Fe-2S-bd_dom_sf"/>
</dbReference>
<sequence length="179" mass="19002">MRSQGLLMIAEWEHPKVCFTVDGEAVTVRGALDRRLVDILREDCGHTGVKRGCDIGRCGACMVLVDGAATNACLLMAFQADGTAITTPAGLDAMPAAQIVREALVEEVAFQCGYCAPGFVMSLTALFLRDEAPAREAILTALEGNICRCTGYHSILRGAERAARKFAALRNGAAEGQTP</sequence>
<dbReference type="SUPFAM" id="SSF54292">
    <property type="entry name" value="2Fe-2S ferredoxin-like"/>
    <property type="match status" value="1"/>
</dbReference>
<dbReference type="Pfam" id="PF00111">
    <property type="entry name" value="Fer2"/>
    <property type="match status" value="1"/>
</dbReference>
<dbReference type="Gene3D" id="3.10.20.30">
    <property type="match status" value="1"/>
</dbReference>
<name>A0A1M5MFT2_9HYPH</name>
<evidence type="ECO:0000256" key="1">
    <source>
        <dbReference type="ARBA" id="ARBA00022714"/>
    </source>
</evidence>
<keyword evidence="8" id="KW-1185">Reference proteome</keyword>
<dbReference type="STRING" id="1122133.SAMN02745157_4775"/>
<dbReference type="InterPro" id="IPR012675">
    <property type="entry name" value="Beta-grasp_dom_sf"/>
</dbReference>
<dbReference type="InterPro" id="IPR001041">
    <property type="entry name" value="2Fe-2S_ferredoxin-type"/>
</dbReference>
<dbReference type="GO" id="GO:0046872">
    <property type="term" value="F:metal ion binding"/>
    <property type="evidence" value="ECO:0007669"/>
    <property type="project" value="UniProtKB-KW"/>
</dbReference>